<dbReference type="PROSITE" id="PS50110">
    <property type="entry name" value="RESPONSE_REGULATORY"/>
    <property type="match status" value="1"/>
</dbReference>
<dbReference type="EMBL" id="DPRK01000050">
    <property type="protein sequence ID" value="HCY80637.1"/>
    <property type="molecule type" value="Genomic_DNA"/>
</dbReference>
<dbReference type="GO" id="GO:0000160">
    <property type="term" value="P:phosphorelay signal transduction system"/>
    <property type="evidence" value="ECO:0007669"/>
    <property type="project" value="InterPro"/>
</dbReference>
<accession>A0A3D6BPQ7</accession>
<proteinExistence type="predicted"/>
<evidence type="ECO:0000313" key="2">
    <source>
        <dbReference type="Proteomes" id="UP000263268"/>
    </source>
</evidence>
<dbReference type="PANTHER" id="PTHR44520:SF2">
    <property type="entry name" value="RESPONSE REGULATOR RCP1"/>
    <property type="match status" value="1"/>
</dbReference>
<dbReference type="InterPro" id="IPR011006">
    <property type="entry name" value="CheY-like_superfamily"/>
</dbReference>
<protein>
    <submittedName>
        <fullName evidence="1">Response regulator</fullName>
    </submittedName>
</protein>
<name>A0A3D6BPQ7_9FLAO</name>
<sequence length="142" mass="16556">MLIDDNKIDLFVNQRIIEKYNPEIGIKTFNNAISAISFFKLLELNINIKPLTVPDVVLLDINMPEMNGFNFFKEFNRLNLIDKSKIDIYMLSSSLCPDDIYRARMETHCSGYITKPLTVPKLENVFNKSVNNVEYEKFKKII</sequence>
<dbReference type="STRING" id="1137281.D778_02801"/>
<dbReference type="Pfam" id="PF00072">
    <property type="entry name" value="Response_reg"/>
    <property type="match status" value="1"/>
</dbReference>
<dbReference type="SMART" id="SM00448">
    <property type="entry name" value="REC"/>
    <property type="match status" value="1"/>
</dbReference>
<dbReference type="InterPro" id="IPR001789">
    <property type="entry name" value="Sig_transdc_resp-reg_receiver"/>
</dbReference>
<dbReference type="Gene3D" id="3.40.50.2300">
    <property type="match status" value="1"/>
</dbReference>
<reference evidence="1 2" key="1">
    <citation type="journal article" date="2018" name="Nat. Biotechnol.">
        <title>A standardized bacterial taxonomy based on genome phylogeny substantially revises the tree of life.</title>
        <authorList>
            <person name="Parks D.H."/>
            <person name="Chuvochina M."/>
            <person name="Waite D.W."/>
            <person name="Rinke C."/>
            <person name="Skarshewski A."/>
            <person name="Chaumeil P.A."/>
            <person name="Hugenholtz P."/>
        </authorList>
    </citation>
    <scope>NUCLEOTIDE SEQUENCE [LARGE SCALE GENOMIC DNA]</scope>
    <source>
        <strain evidence="1">UBA10227</strain>
    </source>
</reference>
<gene>
    <name evidence="1" type="ORF">DHV22_03035</name>
</gene>
<dbReference type="AlphaFoldDB" id="A0A3D6BPQ7"/>
<organism evidence="1 2">
    <name type="scientific">Xanthomarina gelatinilytica</name>
    <dbReference type="NCBI Taxonomy" id="1137281"/>
    <lineage>
        <taxon>Bacteria</taxon>
        <taxon>Pseudomonadati</taxon>
        <taxon>Bacteroidota</taxon>
        <taxon>Flavobacteriia</taxon>
        <taxon>Flavobacteriales</taxon>
        <taxon>Flavobacteriaceae</taxon>
        <taxon>Xanthomarina</taxon>
    </lineage>
</organism>
<comment type="caution">
    <text evidence="1">The sequence shown here is derived from an EMBL/GenBank/DDBJ whole genome shotgun (WGS) entry which is preliminary data.</text>
</comment>
<evidence type="ECO:0000313" key="1">
    <source>
        <dbReference type="EMBL" id="HCY80637.1"/>
    </source>
</evidence>
<dbReference type="InterPro" id="IPR052893">
    <property type="entry name" value="TCS_response_regulator"/>
</dbReference>
<dbReference type="SUPFAM" id="SSF52172">
    <property type="entry name" value="CheY-like"/>
    <property type="match status" value="1"/>
</dbReference>
<dbReference type="PANTHER" id="PTHR44520">
    <property type="entry name" value="RESPONSE REGULATOR RCP1-RELATED"/>
    <property type="match status" value="1"/>
</dbReference>
<dbReference type="Proteomes" id="UP000263268">
    <property type="component" value="Unassembled WGS sequence"/>
</dbReference>